<organism evidence="2">
    <name type="scientific">Amorphochlora amoebiformis</name>
    <dbReference type="NCBI Taxonomy" id="1561963"/>
    <lineage>
        <taxon>Eukaryota</taxon>
        <taxon>Sar</taxon>
        <taxon>Rhizaria</taxon>
        <taxon>Cercozoa</taxon>
        <taxon>Chlorarachniophyceae</taxon>
        <taxon>Amorphochlora</taxon>
    </lineage>
</organism>
<dbReference type="PANTHER" id="PTHR12121">
    <property type="entry name" value="CARBON CATABOLITE REPRESSOR PROTEIN 4"/>
    <property type="match status" value="1"/>
</dbReference>
<dbReference type="AlphaFoldDB" id="A0A7S0CTS6"/>
<dbReference type="PANTHER" id="PTHR12121:SF34">
    <property type="entry name" value="PROTEIN ANGEL"/>
    <property type="match status" value="1"/>
</dbReference>
<evidence type="ECO:0000313" key="2">
    <source>
        <dbReference type="EMBL" id="CAD8433548.1"/>
    </source>
</evidence>
<dbReference type="InterPro" id="IPR036691">
    <property type="entry name" value="Endo/exonu/phosph_ase_sf"/>
</dbReference>
<accession>A0A7S0CTS6</accession>
<dbReference type="InterPro" id="IPR050410">
    <property type="entry name" value="CCR4/nocturin_mRNA_transcr"/>
</dbReference>
<evidence type="ECO:0000259" key="1">
    <source>
        <dbReference type="Pfam" id="PF03372"/>
    </source>
</evidence>
<reference evidence="2" key="1">
    <citation type="submission" date="2021-01" db="EMBL/GenBank/DDBJ databases">
        <authorList>
            <person name="Corre E."/>
            <person name="Pelletier E."/>
            <person name="Niang G."/>
            <person name="Scheremetjew M."/>
            <person name="Finn R."/>
            <person name="Kale V."/>
            <person name="Holt S."/>
            <person name="Cochrane G."/>
            <person name="Meng A."/>
            <person name="Brown T."/>
            <person name="Cohen L."/>
        </authorList>
    </citation>
    <scope>NUCLEOTIDE SEQUENCE</scope>
    <source>
        <strain evidence="2">CCMP2058</strain>
    </source>
</reference>
<feature type="domain" description="Endonuclease/exonuclease/phosphatase" evidence="1">
    <location>
        <begin position="10"/>
        <end position="131"/>
    </location>
</feature>
<protein>
    <recommendedName>
        <fullName evidence="1">Endonuclease/exonuclease/phosphatase domain-containing protein</fullName>
    </recommendedName>
</protein>
<gene>
    <name evidence="2" type="ORF">LAMO00422_LOCUS2650</name>
</gene>
<dbReference type="Pfam" id="PF03372">
    <property type="entry name" value="Exo_endo_phos"/>
    <property type="match status" value="1"/>
</dbReference>
<dbReference type="Gene3D" id="3.60.10.10">
    <property type="entry name" value="Endonuclease/exonuclease/phosphatase"/>
    <property type="match status" value="1"/>
</dbReference>
<name>A0A7S0CTS6_9EUKA</name>
<dbReference type="EMBL" id="HBEM01003785">
    <property type="protein sequence ID" value="CAD8433548.1"/>
    <property type="molecule type" value="Transcribed_RNA"/>
</dbReference>
<dbReference type="SUPFAM" id="SSF56219">
    <property type="entry name" value="DNase I-like"/>
    <property type="match status" value="1"/>
</dbReference>
<dbReference type="InterPro" id="IPR005135">
    <property type="entry name" value="Endo/exonuclease/phosphatase"/>
</dbReference>
<sequence>MLIQQLQSHLQHRKHVPLILCGDFNSEVDSAVYKLLSERYLRTDHPILKDSNAQKMLSYYQSFDHTLPLESAYAAIGEPKYTNYTGHYIGTLDYIWYSNGTLRPVAILEIDDEKHLKKQTALPSPQYPSDHIFLLAEFAWN</sequence>
<dbReference type="GO" id="GO:0000175">
    <property type="term" value="F:3'-5'-RNA exonuclease activity"/>
    <property type="evidence" value="ECO:0007669"/>
    <property type="project" value="TreeGrafter"/>
</dbReference>
<proteinExistence type="predicted"/>